<dbReference type="OrthoDB" id="9781780at2"/>
<feature type="transmembrane region" description="Helical" evidence="6">
    <location>
        <begin position="550"/>
        <end position="572"/>
    </location>
</feature>
<feature type="transmembrane region" description="Helical" evidence="6">
    <location>
        <begin position="130"/>
        <end position="152"/>
    </location>
</feature>
<evidence type="ECO:0000256" key="2">
    <source>
        <dbReference type="ARBA" id="ARBA00022475"/>
    </source>
</evidence>
<dbReference type="PANTHER" id="PTHR46795">
    <property type="entry name" value="ABC TRANSPORTER PERMEASE-RELATED-RELATED"/>
    <property type="match status" value="1"/>
</dbReference>
<proteinExistence type="inferred from homology"/>
<sequence length="672" mass="74990">MLSNRKRFESQSSLHGFFRKLSSKNVKKSAKDYFIYFFTLMLSVCLFYSFNSISTQFASLGLEDPLSYLAFSSTVLTVFSVLVCIIMGALVVYANRFLLRRRKREMGIYAVLGLERKDLNRLLMRETLQIGVLSLLAGIGLGIFAAQLLSLATARLIGISLTNYHFMISGKAIVLSVLFFGILFLFVHMFNVKELKKMSLLEMLHAGKKNETAGEGKRGFSVLLGIISVLFILGGYGLVFVMSEKDTFKALAVGGLLVIIGTVCFLRSALTISTGLMKRNKRRYYRGIHIFTTSQFTSRLKTEGSSLAMTAVLLFLSFSLTILGPGLGKFVMNGIENATPYDGTIFYAPMAGNTEAGGDPLEYLSQSGFRINEFSDEYADFWTYESPEITAGFLSGKEGREAEKVPLTIIGLEDYNRILALQNLPPVQLAEGEYAVSYAFPAMKEILKVFQQEPRPLKLGDSTLTMADDGIFHHGWENTNILAEQGTLIVPQHLAESLTPQRWFMNFNFTREGDDLNLELHNRWVDAGLNGYVMWSREEALVSLSSDNLLVTYLGIYLGITFLITSGAVLALRQLSQSSDNIERYGILKKLGVSKRDMRRSLRKQLRVYFGLPLVLAVLHSAVTVFAVFRYFEGLHLAVIASVIGFGALVILSVYGVYFIATYLGSRRILEL</sequence>
<feature type="transmembrane region" description="Helical" evidence="6">
    <location>
        <begin position="219"/>
        <end position="239"/>
    </location>
</feature>
<evidence type="ECO:0000259" key="7">
    <source>
        <dbReference type="Pfam" id="PF02687"/>
    </source>
</evidence>
<evidence type="ECO:0000256" key="4">
    <source>
        <dbReference type="ARBA" id="ARBA00022989"/>
    </source>
</evidence>
<dbReference type="EMBL" id="FQVI01000013">
    <property type="protein sequence ID" value="SHF12587.1"/>
    <property type="molecule type" value="Genomic_DNA"/>
</dbReference>
<name>A0A1M4Z477_9CLOT</name>
<dbReference type="STRING" id="1122155.SAMN02745158_02624"/>
<evidence type="ECO:0000313" key="9">
    <source>
        <dbReference type="Proteomes" id="UP000184245"/>
    </source>
</evidence>
<keyword evidence="3 6" id="KW-0812">Transmembrane</keyword>
<keyword evidence="2 6" id="KW-1003">Cell membrane</keyword>
<comment type="subcellular location">
    <subcellularLocation>
        <location evidence="1 6">Cell membrane</location>
        <topology evidence="1 6">Multi-pass membrane protein</topology>
    </subcellularLocation>
</comment>
<comment type="similarity">
    <text evidence="6">Belongs to the ABC-4 integral membrane protein family.</text>
</comment>
<evidence type="ECO:0000313" key="8">
    <source>
        <dbReference type="EMBL" id="SHF12587.1"/>
    </source>
</evidence>
<keyword evidence="5 6" id="KW-0472">Membrane</keyword>
<dbReference type="PANTHER" id="PTHR46795:SF3">
    <property type="entry name" value="ABC TRANSPORTER PERMEASE"/>
    <property type="match status" value="1"/>
</dbReference>
<evidence type="ECO:0000256" key="6">
    <source>
        <dbReference type="PIRNR" id="PIRNR018968"/>
    </source>
</evidence>
<organism evidence="8 9">
    <name type="scientific">Lactonifactor longoviformis DSM 17459</name>
    <dbReference type="NCBI Taxonomy" id="1122155"/>
    <lineage>
        <taxon>Bacteria</taxon>
        <taxon>Bacillati</taxon>
        <taxon>Bacillota</taxon>
        <taxon>Clostridia</taxon>
        <taxon>Eubacteriales</taxon>
        <taxon>Clostridiaceae</taxon>
        <taxon>Lactonifactor</taxon>
    </lineage>
</organism>
<feature type="transmembrane region" description="Helical" evidence="6">
    <location>
        <begin position="70"/>
        <end position="94"/>
    </location>
</feature>
<feature type="transmembrane region" description="Helical" evidence="6">
    <location>
        <begin position="172"/>
        <end position="190"/>
    </location>
</feature>
<evidence type="ECO:0000256" key="3">
    <source>
        <dbReference type="ARBA" id="ARBA00022692"/>
    </source>
</evidence>
<dbReference type="AlphaFoldDB" id="A0A1M4Z477"/>
<feature type="transmembrane region" description="Helical" evidence="6">
    <location>
        <begin position="251"/>
        <end position="276"/>
    </location>
</feature>
<protein>
    <submittedName>
        <fullName evidence="8">Putative ABC transport system permease protein</fullName>
    </submittedName>
</protein>
<keyword evidence="9" id="KW-1185">Reference proteome</keyword>
<feature type="transmembrane region" description="Helical" evidence="6">
    <location>
        <begin position="608"/>
        <end position="629"/>
    </location>
</feature>
<dbReference type="PIRSF" id="PIRSF018968">
    <property type="entry name" value="ABC_permease_BceB"/>
    <property type="match status" value="1"/>
</dbReference>
<keyword evidence="4 6" id="KW-1133">Transmembrane helix</keyword>
<accession>A0A1M4Z477</accession>
<dbReference type="GO" id="GO:0055085">
    <property type="term" value="P:transmembrane transport"/>
    <property type="evidence" value="ECO:0007669"/>
    <property type="project" value="UniProtKB-UniRule"/>
</dbReference>
<feature type="domain" description="ABC3 transporter permease C-terminal" evidence="7">
    <location>
        <begin position="78"/>
        <end position="199"/>
    </location>
</feature>
<feature type="transmembrane region" description="Helical" evidence="6">
    <location>
        <begin position="635"/>
        <end position="661"/>
    </location>
</feature>
<dbReference type="InterPro" id="IPR003838">
    <property type="entry name" value="ABC3_permease_C"/>
</dbReference>
<dbReference type="InterPro" id="IPR052536">
    <property type="entry name" value="ABC-4_Integral_Memb_Prot"/>
</dbReference>
<evidence type="ECO:0000256" key="5">
    <source>
        <dbReference type="ARBA" id="ARBA00023136"/>
    </source>
</evidence>
<gene>
    <name evidence="8" type="ORF">SAMN02745158_02624</name>
</gene>
<dbReference type="RefSeq" id="WP_072852467.1">
    <property type="nucleotide sequence ID" value="NZ_FQVI01000013.1"/>
</dbReference>
<keyword evidence="6" id="KW-0813">Transport</keyword>
<feature type="transmembrane region" description="Helical" evidence="6">
    <location>
        <begin position="33"/>
        <end position="50"/>
    </location>
</feature>
<dbReference type="InterPro" id="IPR027022">
    <property type="entry name" value="ABC_permease_BceB-typ"/>
</dbReference>
<dbReference type="Proteomes" id="UP000184245">
    <property type="component" value="Unassembled WGS sequence"/>
</dbReference>
<dbReference type="Pfam" id="PF02687">
    <property type="entry name" value="FtsX"/>
    <property type="match status" value="1"/>
</dbReference>
<reference evidence="8 9" key="1">
    <citation type="submission" date="2016-11" db="EMBL/GenBank/DDBJ databases">
        <authorList>
            <person name="Jaros S."/>
            <person name="Januszkiewicz K."/>
            <person name="Wedrychowicz H."/>
        </authorList>
    </citation>
    <scope>NUCLEOTIDE SEQUENCE [LARGE SCALE GENOMIC DNA]</scope>
    <source>
        <strain evidence="8 9">DSM 17459</strain>
    </source>
</reference>
<feature type="transmembrane region" description="Helical" evidence="6">
    <location>
        <begin position="307"/>
        <end position="327"/>
    </location>
</feature>
<dbReference type="GO" id="GO:0005886">
    <property type="term" value="C:plasma membrane"/>
    <property type="evidence" value="ECO:0007669"/>
    <property type="project" value="UniProtKB-SubCell"/>
</dbReference>
<evidence type="ECO:0000256" key="1">
    <source>
        <dbReference type="ARBA" id="ARBA00004651"/>
    </source>
</evidence>